<reference evidence="1" key="1">
    <citation type="submission" date="2020-03" db="EMBL/GenBank/DDBJ databases">
        <title>The deep terrestrial virosphere.</title>
        <authorList>
            <person name="Holmfeldt K."/>
            <person name="Nilsson E."/>
            <person name="Simone D."/>
            <person name="Lopez-Fernandez M."/>
            <person name="Wu X."/>
            <person name="de Brujin I."/>
            <person name="Lundin D."/>
            <person name="Andersson A."/>
            <person name="Bertilsson S."/>
            <person name="Dopson M."/>
        </authorList>
    </citation>
    <scope>NUCLEOTIDE SEQUENCE</scope>
    <source>
        <strain evidence="1">MM415A00370</strain>
    </source>
</reference>
<dbReference type="EMBL" id="MT142496">
    <property type="protein sequence ID" value="QJA82790.1"/>
    <property type="molecule type" value="Genomic_DNA"/>
</dbReference>
<protein>
    <submittedName>
        <fullName evidence="1">Uncharacterized protein</fullName>
    </submittedName>
</protein>
<sequence>MKKYCVHPGHVISKKDGDRHYITFLRLCQLYNVDPEECVNANSLSSRLGYNTDEMVHLKVRHNGHYSLPKEK</sequence>
<organism evidence="1">
    <name type="scientific">viral metagenome</name>
    <dbReference type="NCBI Taxonomy" id="1070528"/>
    <lineage>
        <taxon>unclassified sequences</taxon>
        <taxon>metagenomes</taxon>
        <taxon>organismal metagenomes</taxon>
    </lineage>
</organism>
<evidence type="ECO:0000313" key="1">
    <source>
        <dbReference type="EMBL" id="QJA82790.1"/>
    </source>
</evidence>
<name>A0A6M3KM50_9ZZZZ</name>
<accession>A0A6M3KM50</accession>
<dbReference type="AlphaFoldDB" id="A0A6M3KM50"/>
<gene>
    <name evidence="1" type="ORF">MM415A00370_0007</name>
</gene>
<proteinExistence type="predicted"/>